<dbReference type="GO" id="GO:0019878">
    <property type="term" value="P:lysine biosynthetic process via aminoadipic acid"/>
    <property type="evidence" value="ECO:0007669"/>
    <property type="project" value="TreeGrafter"/>
</dbReference>
<keyword evidence="2" id="KW-0808">Transferase</keyword>
<evidence type="ECO:0000256" key="2">
    <source>
        <dbReference type="ARBA" id="ARBA00022679"/>
    </source>
</evidence>
<dbReference type="RefSeq" id="WP_175108699.1">
    <property type="nucleotide sequence ID" value="NZ_CADIKF010000001.1"/>
</dbReference>
<comment type="similarity">
    <text evidence="1">Belongs to the P-Pant transferase superfamily. Gsp/Sfp/HetI/AcpT family.</text>
</comment>
<evidence type="ECO:0000313" key="5">
    <source>
        <dbReference type="EMBL" id="CAB3745723.1"/>
    </source>
</evidence>
<sequence length="257" mass="28489">MPEAQHVNHNVGLWFVDPEAVDLPALLHANGGVLSPDELARGDRFRAPVHRRDHLITRLLVRTVLSQRLSLAAHTLRFGTNAHGRPYLLAQPDLSFNVSHTDGLIVLAIAQAGEVGVDVERLQTDRATWRLAEYCFAADELAALRRVAPDRFDETFFSYWTLKEAYLKARGTGLSTALDSFSFDLDDTHRIGFSAPAGADRDHATHFWLLRPFPMHLCALCVRLCPQPPSLNAWNIALPDTAGAALNPAVLRQSIAY</sequence>
<feature type="domain" description="4'-phosphopantetheinyl transferase" evidence="3">
    <location>
        <begin position="115"/>
        <end position="209"/>
    </location>
</feature>
<reference evidence="5 6" key="1">
    <citation type="submission" date="2020-04" db="EMBL/GenBank/DDBJ databases">
        <authorList>
            <person name="De Canck E."/>
        </authorList>
    </citation>
    <scope>NUCLEOTIDE SEQUENCE [LARGE SCALE GENOMIC DNA]</scope>
    <source>
        <strain evidence="5 6">LMG 29739</strain>
    </source>
</reference>
<dbReference type="Pfam" id="PF01648">
    <property type="entry name" value="ACPS"/>
    <property type="match status" value="1"/>
</dbReference>
<accession>A0A6J5CVZ2</accession>
<evidence type="ECO:0000313" key="6">
    <source>
        <dbReference type="Proteomes" id="UP000494329"/>
    </source>
</evidence>
<dbReference type="SUPFAM" id="SSF56214">
    <property type="entry name" value="4'-phosphopantetheinyl transferase"/>
    <property type="match status" value="2"/>
</dbReference>
<dbReference type="GO" id="GO:0008897">
    <property type="term" value="F:holo-[acyl-carrier-protein] synthase activity"/>
    <property type="evidence" value="ECO:0007669"/>
    <property type="project" value="InterPro"/>
</dbReference>
<dbReference type="GO" id="GO:0005829">
    <property type="term" value="C:cytosol"/>
    <property type="evidence" value="ECO:0007669"/>
    <property type="project" value="TreeGrafter"/>
</dbReference>
<keyword evidence="6" id="KW-1185">Reference proteome</keyword>
<dbReference type="InterPro" id="IPR037143">
    <property type="entry name" value="4-PPantetheinyl_Trfase_dom_sf"/>
</dbReference>
<organism evidence="5 6">
    <name type="scientific">Paraburkholderia solisilvae</name>
    <dbReference type="NCBI Taxonomy" id="624376"/>
    <lineage>
        <taxon>Bacteria</taxon>
        <taxon>Pseudomonadati</taxon>
        <taxon>Pseudomonadota</taxon>
        <taxon>Betaproteobacteria</taxon>
        <taxon>Burkholderiales</taxon>
        <taxon>Burkholderiaceae</taxon>
        <taxon>Paraburkholderia</taxon>
    </lineage>
</organism>
<dbReference type="PANTHER" id="PTHR12215">
    <property type="entry name" value="PHOSPHOPANTETHEINE TRANSFERASE"/>
    <property type="match status" value="1"/>
</dbReference>
<dbReference type="GO" id="GO:0000287">
    <property type="term" value="F:magnesium ion binding"/>
    <property type="evidence" value="ECO:0007669"/>
    <property type="project" value="InterPro"/>
</dbReference>
<dbReference type="Pfam" id="PF22624">
    <property type="entry name" value="AASDHPPT_N"/>
    <property type="match status" value="1"/>
</dbReference>
<dbReference type="Gene3D" id="3.90.470.20">
    <property type="entry name" value="4'-phosphopantetheinyl transferase domain"/>
    <property type="match status" value="2"/>
</dbReference>
<proteinExistence type="inferred from homology"/>
<dbReference type="InterPro" id="IPR055066">
    <property type="entry name" value="AASDHPPT_N"/>
</dbReference>
<dbReference type="AlphaFoldDB" id="A0A6J5CVZ2"/>
<dbReference type="EMBL" id="CADIKF010000001">
    <property type="protein sequence ID" value="CAB3745723.1"/>
    <property type="molecule type" value="Genomic_DNA"/>
</dbReference>
<feature type="domain" description="4'-phosphopantetheinyl transferase N-terminal" evidence="4">
    <location>
        <begin position="33"/>
        <end position="108"/>
    </location>
</feature>
<gene>
    <name evidence="5" type="ORF">LMG29739_00009</name>
</gene>
<dbReference type="Proteomes" id="UP000494329">
    <property type="component" value="Unassembled WGS sequence"/>
</dbReference>
<evidence type="ECO:0000256" key="1">
    <source>
        <dbReference type="ARBA" id="ARBA00010990"/>
    </source>
</evidence>
<name>A0A6J5CVZ2_9BURK</name>
<dbReference type="InterPro" id="IPR050559">
    <property type="entry name" value="P-Pant_transferase_sf"/>
</dbReference>
<dbReference type="InterPro" id="IPR008278">
    <property type="entry name" value="4-PPantetheinyl_Trfase_dom"/>
</dbReference>
<evidence type="ECO:0000259" key="3">
    <source>
        <dbReference type="Pfam" id="PF01648"/>
    </source>
</evidence>
<evidence type="ECO:0000259" key="4">
    <source>
        <dbReference type="Pfam" id="PF22624"/>
    </source>
</evidence>
<protein>
    <submittedName>
        <fullName evidence="5">Uncharacterized protein</fullName>
    </submittedName>
</protein>
<dbReference type="PANTHER" id="PTHR12215:SF15">
    <property type="entry name" value="4'-PHOSPHOPANTETHEINYL TRANSFERASE SUPERFAMILY-RELATED"/>
    <property type="match status" value="1"/>
</dbReference>